<reference evidence="2" key="1">
    <citation type="submission" date="2023-08" db="EMBL/GenBank/DDBJ databases">
        <title>A de novo genome assembly of Solanum verrucosum Schlechtendal, a Mexican diploid species geographically isolated from the other diploid A-genome species in potato relatives.</title>
        <authorList>
            <person name="Hosaka K."/>
        </authorList>
    </citation>
    <scope>NUCLEOTIDE SEQUENCE</scope>
    <source>
        <tissue evidence="2">Young leaves</tissue>
    </source>
</reference>
<name>A0AAF0QZ04_SOLVR</name>
<feature type="compositionally biased region" description="Pro residues" evidence="1">
    <location>
        <begin position="9"/>
        <end position="23"/>
    </location>
</feature>
<evidence type="ECO:0000313" key="3">
    <source>
        <dbReference type="Proteomes" id="UP001234989"/>
    </source>
</evidence>
<evidence type="ECO:0000256" key="1">
    <source>
        <dbReference type="SAM" id="MobiDB-lite"/>
    </source>
</evidence>
<proteinExistence type="predicted"/>
<dbReference type="AlphaFoldDB" id="A0AAF0QZ04"/>
<protein>
    <submittedName>
        <fullName evidence="2">Uncharacterized protein</fullName>
    </submittedName>
</protein>
<accession>A0AAF0QZ04</accession>
<keyword evidence="3" id="KW-1185">Reference proteome</keyword>
<evidence type="ECO:0000313" key="2">
    <source>
        <dbReference type="EMBL" id="WMV29670.1"/>
    </source>
</evidence>
<feature type="region of interest" description="Disordered" evidence="1">
    <location>
        <begin position="1"/>
        <end position="26"/>
    </location>
</feature>
<dbReference type="Proteomes" id="UP001234989">
    <property type="component" value="Chromosome 5"/>
</dbReference>
<gene>
    <name evidence="2" type="ORF">MTR67_023055</name>
</gene>
<dbReference type="EMBL" id="CP133616">
    <property type="protein sequence ID" value="WMV29670.1"/>
    <property type="molecule type" value="Genomic_DNA"/>
</dbReference>
<sequence>MSLHDPSSIPDPPIPIALAPPPAHTVVQEPSAQGPFSWCTHRDEGLECCNQIVVQPHQWHHYAIPEQVHPLTSEGFLSRVYY</sequence>
<organism evidence="2 3">
    <name type="scientific">Solanum verrucosum</name>
    <dbReference type="NCBI Taxonomy" id="315347"/>
    <lineage>
        <taxon>Eukaryota</taxon>
        <taxon>Viridiplantae</taxon>
        <taxon>Streptophyta</taxon>
        <taxon>Embryophyta</taxon>
        <taxon>Tracheophyta</taxon>
        <taxon>Spermatophyta</taxon>
        <taxon>Magnoliopsida</taxon>
        <taxon>eudicotyledons</taxon>
        <taxon>Gunneridae</taxon>
        <taxon>Pentapetalae</taxon>
        <taxon>asterids</taxon>
        <taxon>lamiids</taxon>
        <taxon>Solanales</taxon>
        <taxon>Solanaceae</taxon>
        <taxon>Solanoideae</taxon>
        <taxon>Solaneae</taxon>
        <taxon>Solanum</taxon>
    </lineage>
</organism>